<evidence type="ECO:0000313" key="8">
    <source>
        <dbReference type="Proteomes" id="UP000054217"/>
    </source>
</evidence>
<dbReference type="InterPro" id="IPR013083">
    <property type="entry name" value="Znf_RING/FYVE/PHD"/>
</dbReference>
<dbReference type="Pfam" id="PF03105">
    <property type="entry name" value="SPX"/>
    <property type="match status" value="1"/>
</dbReference>
<feature type="domain" description="RING-type" evidence="5">
    <location>
        <begin position="380"/>
        <end position="419"/>
    </location>
</feature>
<dbReference type="OrthoDB" id="5588846at2759"/>
<accession>A0A0C3KPR8</accession>
<dbReference type="PROSITE" id="PS51382">
    <property type="entry name" value="SPX"/>
    <property type="match status" value="1"/>
</dbReference>
<proteinExistence type="predicted"/>
<dbReference type="GO" id="GO:0008270">
    <property type="term" value="F:zinc ion binding"/>
    <property type="evidence" value="ECO:0007669"/>
    <property type="project" value="UniProtKB-KW"/>
</dbReference>
<evidence type="ECO:0000256" key="1">
    <source>
        <dbReference type="ARBA" id="ARBA00022723"/>
    </source>
</evidence>
<sequence>MHFSKTYSQLLLTLSPELRDNAIEYRRLKKLINETVVELYSLGFTPAVLQQLLEQGGNGIPASTCEDTDTAAPKDGPTVTYEISSLQPRLRITLGHGTQLSNDTISPLAAQVKHILDTAHFGEPQTQGTASQHTASLSSENAEYTVNIQDIVLPLRSDTAFLCLLASELSSLSDHFATIYNEFTQKLIVLATSISSTARPVSSSAPHSFSAYLLSANNVTSVRPGSCGKSDLYFWREVFQQYVQAEIFEGIGEAERGERSIDEAERRLVLFRGRVTEKARSLRIPTSEEALDMFFKINAFILDVKKFRLATEEATRKILKKHTKRTALPIPAYLLCKPGDTPPSEVVLSAQPLMPLQRLLVQAIGEKLLPVVPYIDDYSCLICTSIAFKPVRLDCGHLFCVRCLVKLQKQGKPNCPLCRAPTVLKADRNNVDYALLNFMSDWFPAESRAKLRANELEAAKEELEELGFPGATGCVIM</sequence>
<keyword evidence="8" id="KW-1185">Reference proteome</keyword>
<dbReference type="Pfam" id="PF13920">
    <property type="entry name" value="zf-C3HC4_3"/>
    <property type="match status" value="1"/>
</dbReference>
<gene>
    <name evidence="7" type="ORF">M404DRAFT_994350</name>
</gene>
<dbReference type="Proteomes" id="UP000054217">
    <property type="component" value="Unassembled WGS sequence"/>
</dbReference>
<organism evidence="7 8">
    <name type="scientific">Pisolithus tinctorius Marx 270</name>
    <dbReference type="NCBI Taxonomy" id="870435"/>
    <lineage>
        <taxon>Eukaryota</taxon>
        <taxon>Fungi</taxon>
        <taxon>Dikarya</taxon>
        <taxon>Basidiomycota</taxon>
        <taxon>Agaricomycotina</taxon>
        <taxon>Agaricomycetes</taxon>
        <taxon>Agaricomycetidae</taxon>
        <taxon>Boletales</taxon>
        <taxon>Sclerodermatineae</taxon>
        <taxon>Pisolithaceae</taxon>
        <taxon>Pisolithus</taxon>
    </lineage>
</organism>
<dbReference type="InterPro" id="IPR017907">
    <property type="entry name" value="Znf_RING_CS"/>
</dbReference>
<evidence type="ECO:0000256" key="3">
    <source>
        <dbReference type="ARBA" id="ARBA00022833"/>
    </source>
</evidence>
<dbReference type="HOGENOM" id="CLU_017137_2_1_1"/>
<dbReference type="InParanoid" id="A0A0C3KPR8"/>
<evidence type="ECO:0000256" key="2">
    <source>
        <dbReference type="ARBA" id="ARBA00022771"/>
    </source>
</evidence>
<dbReference type="InterPro" id="IPR001841">
    <property type="entry name" value="Znf_RING"/>
</dbReference>
<name>A0A0C3KPR8_PISTI</name>
<protein>
    <recommendedName>
        <fullName evidence="9">RING-type domain-containing protein</fullName>
    </recommendedName>
</protein>
<dbReference type="PANTHER" id="PTHR23327:SF51">
    <property type="entry name" value="TRANSCRIPTIONAL REGULATOR OF YEAST FORM ADHERENCE 3"/>
    <property type="match status" value="1"/>
</dbReference>
<dbReference type="PROSITE" id="PS00518">
    <property type="entry name" value="ZF_RING_1"/>
    <property type="match status" value="1"/>
</dbReference>
<evidence type="ECO:0000313" key="7">
    <source>
        <dbReference type="EMBL" id="KIO11612.1"/>
    </source>
</evidence>
<evidence type="ECO:0000259" key="5">
    <source>
        <dbReference type="PROSITE" id="PS50089"/>
    </source>
</evidence>
<dbReference type="Gene3D" id="3.30.40.10">
    <property type="entry name" value="Zinc/RING finger domain, C3HC4 (zinc finger)"/>
    <property type="match status" value="1"/>
</dbReference>
<dbReference type="SMART" id="SM00184">
    <property type="entry name" value="RING"/>
    <property type="match status" value="1"/>
</dbReference>
<dbReference type="InterPro" id="IPR004331">
    <property type="entry name" value="SPX_dom"/>
</dbReference>
<reference evidence="8" key="2">
    <citation type="submission" date="2015-01" db="EMBL/GenBank/DDBJ databases">
        <title>Evolutionary Origins and Diversification of the Mycorrhizal Mutualists.</title>
        <authorList>
            <consortium name="DOE Joint Genome Institute"/>
            <consortium name="Mycorrhizal Genomics Consortium"/>
            <person name="Kohler A."/>
            <person name="Kuo A."/>
            <person name="Nagy L.G."/>
            <person name="Floudas D."/>
            <person name="Copeland A."/>
            <person name="Barry K.W."/>
            <person name="Cichocki N."/>
            <person name="Veneault-Fourrey C."/>
            <person name="LaButti K."/>
            <person name="Lindquist E.A."/>
            <person name="Lipzen A."/>
            <person name="Lundell T."/>
            <person name="Morin E."/>
            <person name="Murat C."/>
            <person name="Riley R."/>
            <person name="Ohm R."/>
            <person name="Sun H."/>
            <person name="Tunlid A."/>
            <person name="Henrissat B."/>
            <person name="Grigoriev I.V."/>
            <person name="Hibbett D.S."/>
            <person name="Martin F."/>
        </authorList>
    </citation>
    <scope>NUCLEOTIDE SEQUENCE [LARGE SCALE GENOMIC DNA]</scope>
    <source>
        <strain evidence="8">Marx 270</strain>
    </source>
</reference>
<evidence type="ECO:0000259" key="6">
    <source>
        <dbReference type="PROSITE" id="PS51382"/>
    </source>
</evidence>
<dbReference type="STRING" id="870435.A0A0C3KPR8"/>
<feature type="domain" description="SPX" evidence="6">
    <location>
        <begin position="1"/>
        <end position="336"/>
    </location>
</feature>
<dbReference type="SUPFAM" id="SSF57850">
    <property type="entry name" value="RING/U-box"/>
    <property type="match status" value="1"/>
</dbReference>
<reference evidence="7 8" key="1">
    <citation type="submission" date="2014-04" db="EMBL/GenBank/DDBJ databases">
        <authorList>
            <consortium name="DOE Joint Genome Institute"/>
            <person name="Kuo A."/>
            <person name="Kohler A."/>
            <person name="Costa M.D."/>
            <person name="Nagy L.G."/>
            <person name="Floudas D."/>
            <person name="Copeland A."/>
            <person name="Barry K.W."/>
            <person name="Cichocki N."/>
            <person name="Veneault-Fourrey C."/>
            <person name="LaButti K."/>
            <person name="Lindquist E.A."/>
            <person name="Lipzen A."/>
            <person name="Lundell T."/>
            <person name="Morin E."/>
            <person name="Murat C."/>
            <person name="Sun H."/>
            <person name="Tunlid A."/>
            <person name="Henrissat B."/>
            <person name="Grigoriev I.V."/>
            <person name="Hibbett D.S."/>
            <person name="Martin F."/>
            <person name="Nordberg H.P."/>
            <person name="Cantor M.N."/>
            <person name="Hua S.X."/>
        </authorList>
    </citation>
    <scope>NUCLEOTIDE SEQUENCE [LARGE SCALE GENOMIC DNA]</scope>
    <source>
        <strain evidence="7 8">Marx 270</strain>
    </source>
</reference>
<dbReference type="EMBL" id="KN831949">
    <property type="protein sequence ID" value="KIO11612.1"/>
    <property type="molecule type" value="Genomic_DNA"/>
</dbReference>
<dbReference type="PANTHER" id="PTHR23327">
    <property type="entry name" value="RING FINGER PROTEIN 127"/>
    <property type="match status" value="1"/>
</dbReference>
<keyword evidence="3" id="KW-0862">Zinc</keyword>
<evidence type="ECO:0000256" key="4">
    <source>
        <dbReference type="PROSITE-ProRule" id="PRU00175"/>
    </source>
</evidence>
<keyword evidence="1" id="KW-0479">Metal-binding</keyword>
<keyword evidence="2 4" id="KW-0863">Zinc-finger</keyword>
<dbReference type="AlphaFoldDB" id="A0A0C3KPR8"/>
<dbReference type="PROSITE" id="PS50089">
    <property type="entry name" value="ZF_RING_2"/>
    <property type="match status" value="1"/>
</dbReference>
<evidence type="ECO:0008006" key="9">
    <source>
        <dbReference type="Google" id="ProtNLM"/>
    </source>
</evidence>